<keyword evidence="3" id="KW-1185">Reference proteome</keyword>
<dbReference type="AlphaFoldDB" id="A0A545TU71"/>
<gene>
    <name evidence="2" type="ORF">FKG95_11490</name>
</gene>
<proteinExistence type="predicted"/>
<dbReference type="EMBL" id="VHSH01000003">
    <property type="protein sequence ID" value="TQV80767.1"/>
    <property type="molecule type" value="Genomic_DNA"/>
</dbReference>
<feature type="signal peptide" evidence="1">
    <location>
        <begin position="1"/>
        <end position="25"/>
    </location>
</feature>
<keyword evidence="1" id="KW-0732">Signal</keyword>
<sequence>MKPNGFAAILAAFFMSAFWMSSAAAVSNSLERECRPVTYFIQNLAAAEQVAAHLVGTEAVRFMDVYNAVPPKTVLPGDEILVLTKTGVPNVAVLRFVAGCFQDYGVHPRKLADWLLRRSVGQPL</sequence>
<accession>A0A545TU71</accession>
<feature type="chain" id="PRO_5022016567" evidence="1">
    <location>
        <begin position="26"/>
        <end position="124"/>
    </location>
</feature>
<protein>
    <submittedName>
        <fullName evidence="2">Uncharacterized protein</fullName>
    </submittedName>
</protein>
<comment type="caution">
    <text evidence="2">The sequence shown here is derived from an EMBL/GenBank/DDBJ whole genome shotgun (WGS) entry which is preliminary data.</text>
</comment>
<evidence type="ECO:0000313" key="3">
    <source>
        <dbReference type="Proteomes" id="UP000315252"/>
    </source>
</evidence>
<dbReference type="Proteomes" id="UP000315252">
    <property type="component" value="Unassembled WGS sequence"/>
</dbReference>
<name>A0A545TU71_9PROT</name>
<evidence type="ECO:0000256" key="1">
    <source>
        <dbReference type="SAM" id="SignalP"/>
    </source>
</evidence>
<organism evidence="2 3">
    <name type="scientific">Denitrobaculum tricleocarpae</name>
    <dbReference type="NCBI Taxonomy" id="2591009"/>
    <lineage>
        <taxon>Bacteria</taxon>
        <taxon>Pseudomonadati</taxon>
        <taxon>Pseudomonadota</taxon>
        <taxon>Alphaproteobacteria</taxon>
        <taxon>Rhodospirillales</taxon>
        <taxon>Rhodospirillaceae</taxon>
        <taxon>Denitrobaculum</taxon>
    </lineage>
</organism>
<evidence type="ECO:0000313" key="2">
    <source>
        <dbReference type="EMBL" id="TQV80767.1"/>
    </source>
</evidence>
<dbReference type="RefSeq" id="WP_142896481.1">
    <property type="nucleotide sequence ID" value="NZ_ML660054.1"/>
</dbReference>
<reference evidence="2 3" key="1">
    <citation type="submission" date="2019-06" db="EMBL/GenBank/DDBJ databases">
        <title>Whole genome sequence for Rhodospirillaceae sp. R148.</title>
        <authorList>
            <person name="Wang G."/>
        </authorList>
    </citation>
    <scope>NUCLEOTIDE SEQUENCE [LARGE SCALE GENOMIC DNA]</scope>
    <source>
        <strain evidence="2 3">R148</strain>
    </source>
</reference>